<dbReference type="Proteomes" id="UP001221142">
    <property type="component" value="Unassembled WGS sequence"/>
</dbReference>
<gene>
    <name evidence="2" type="ORF">FB45DRAFT_887578</name>
</gene>
<dbReference type="InterPro" id="IPR006616">
    <property type="entry name" value="DM9_repeat"/>
</dbReference>
<proteinExistence type="predicted"/>
<dbReference type="PANTHER" id="PTHR31649">
    <property type="entry name" value="AGAP009604-PA"/>
    <property type="match status" value="1"/>
</dbReference>
<reference evidence="2" key="1">
    <citation type="submission" date="2023-03" db="EMBL/GenBank/DDBJ databases">
        <title>Massive genome expansion in bonnet fungi (Mycena s.s.) driven by repeated elements and novel gene families across ecological guilds.</title>
        <authorList>
            <consortium name="Lawrence Berkeley National Laboratory"/>
            <person name="Harder C.B."/>
            <person name="Miyauchi S."/>
            <person name="Viragh M."/>
            <person name="Kuo A."/>
            <person name="Thoen E."/>
            <person name="Andreopoulos B."/>
            <person name="Lu D."/>
            <person name="Skrede I."/>
            <person name="Drula E."/>
            <person name="Henrissat B."/>
            <person name="Morin E."/>
            <person name="Kohler A."/>
            <person name="Barry K."/>
            <person name="LaButti K."/>
            <person name="Morin E."/>
            <person name="Salamov A."/>
            <person name="Lipzen A."/>
            <person name="Mereny Z."/>
            <person name="Hegedus B."/>
            <person name="Baldrian P."/>
            <person name="Stursova M."/>
            <person name="Weitz H."/>
            <person name="Taylor A."/>
            <person name="Grigoriev I.V."/>
            <person name="Nagy L.G."/>
            <person name="Martin F."/>
            <person name="Kauserud H."/>
        </authorList>
    </citation>
    <scope>NUCLEOTIDE SEQUENCE</scope>
    <source>
        <strain evidence="2">9284</strain>
    </source>
</reference>
<organism evidence="2 3">
    <name type="scientific">Roridomyces roridus</name>
    <dbReference type="NCBI Taxonomy" id="1738132"/>
    <lineage>
        <taxon>Eukaryota</taxon>
        <taxon>Fungi</taxon>
        <taxon>Dikarya</taxon>
        <taxon>Basidiomycota</taxon>
        <taxon>Agaricomycotina</taxon>
        <taxon>Agaricomycetes</taxon>
        <taxon>Agaricomycetidae</taxon>
        <taxon>Agaricales</taxon>
        <taxon>Marasmiineae</taxon>
        <taxon>Mycenaceae</taxon>
        <taxon>Roridomyces</taxon>
    </lineage>
</organism>
<dbReference type="EMBL" id="JARKIF010000001">
    <property type="protein sequence ID" value="KAJ7650317.1"/>
    <property type="molecule type" value="Genomic_DNA"/>
</dbReference>
<feature type="region of interest" description="Disordered" evidence="1">
    <location>
        <begin position="1"/>
        <end position="25"/>
    </location>
</feature>
<comment type="caution">
    <text evidence="2">The sequence shown here is derived from an EMBL/GenBank/DDBJ whole genome shotgun (WGS) entry which is preliminary data.</text>
</comment>
<dbReference type="PANTHER" id="PTHR31649:SF1">
    <property type="entry name" value="FARNESOIC ACID O-METHYL TRANSFERASE DOMAIN-CONTAINING PROTEIN"/>
    <property type="match status" value="1"/>
</dbReference>
<evidence type="ECO:0000256" key="1">
    <source>
        <dbReference type="SAM" id="MobiDB-lite"/>
    </source>
</evidence>
<dbReference type="SMART" id="SM00696">
    <property type="entry name" value="DM9"/>
    <property type="match status" value="1"/>
</dbReference>
<accession>A0AAD7CLL7</accession>
<sequence>MNYEKGPHDLNFPAPSAPPGYSESPLPPSGFRLALNSAAEPGISDYDINRAGAAPFKDLDGSPIYLGSALFTNDDNGVVKSVHPCKIGRHLQPPCQVPYGGGELGHRGRYDLLLFDENTMEWVETSHGHLPPGRTLVEGGYEESVHEKLYHAAGRVNNILVPGKTGPHLGACHVSFGGGEHTIRENYYILCWKTPAKY</sequence>
<evidence type="ECO:0000313" key="3">
    <source>
        <dbReference type="Proteomes" id="UP001221142"/>
    </source>
</evidence>
<keyword evidence="3" id="KW-1185">Reference proteome</keyword>
<protein>
    <submittedName>
        <fullName evidence="2">Uncharacterized protein</fullName>
    </submittedName>
</protein>
<name>A0AAD7CLL7_9AGAR</name>
<evidence type="ECO:0000313" key="2">
    <source>
        <dbReference type="EMBL" id="KAJ7650317.1"/>
    </source>
</evidence>
<dbReference type="AlphaFoldDB" id="A0AAD7CLL7"/>
<dbReference type="Pfam" id="PF11901">
    <property type="entry name" value="DM9"/>
    <property type="match status" value="1"/>
</dbReference>